<dbReference type="SUPFAM" id="SSF52833">
    <property type="entry name" value="Thioredoxin-like"/>
    <property type="match status" value="1"/>
</dbReference>
<organism evidence="2 3">
    <name type="scientific">Macrococcoides canis</name>
    <dbReference type="NCBI Taxonomy" id="1855823"/>
    <lineage>
        <taxon>Bacteria</taxon>
        <taxon>Bacillati</taxon>
        <taxon>Bacillota</taxon>
        <taxon>Bacilli</taxon>
        <taxon>Bacillales</taxon>
        <taxon>Staphylococcaceae</taxon>
        <taxon>Macrococcoides</taxon>
    </lineage>
</organism>
<feature type="domain" description="Thioredoxin" evidence="1">
    <location>
        <begin position="20"/>
        <end position="102"/>
    </location>
</feature>
<dbReference type="InterPro" id="IPR013766">
    <property type="entry name" value="Thioredoxin_domain"/>
</dbReference>
<dbReference type="AlphaFoldDB" id="A0A4V6PPX1"/>
<evidence type="ECO:0000313" key="3">
    <source>
        <dbReference type="Proteomes" id="UP000294865"/>
    </source>
</evidence>
<dbReference type="InterPro" id="IPR036249">
    <property type="entry name" value="Thioredoxin-like_sf"/>
</dbReference>
<sequence>MNGKVSHSRMSIRTHLQSKDLQTVQDDYIIFGYTPFCGTCKLAEKMLDIVNISLKLDILKLDLNYYESLSTYYKISSVPVLLIVKDNEVVDMINRFESVTSIYEILSKSIDE</sequence>
<accession>A0A4V6PPX1</accession>
<dbReference type="EMBL" id="SDQG01000002">
    <property type="protein sequence ID" value="TDM17396.1"/>
    <property type="molecule type" value="Genomic_DNA"/>
</dbReference>
<name>A0A4V6PPX1_9STAP</name>
<evidence type="ECO:0000259" key="1">
    <source>
        <dbReference type="Pfam" id="PF00085"/>
    </source>
</evidence>
<comment type="caution">
    <text evidence="2">The sequence shown here is derived from an EMBL/GenBank/DDBJ whole genome shotgun (WGS) entry which is preliminary data.</text>
</comment>
<evidence type="ECO:0000313" key="2">
    <source>
        <dbReference type="EMBL" id="TDM17396.1"/>
    </source>
</evidence>
<gene>
    <name evidence="2" type="ORF">ETI04_05720</name>
</gene>
<dbReference type="Proteomes" id="UP000294865">
    <property type="component" value="Unassembled WGS sequence"/>
</dbReference>
<dbReference type="CDD" id="cd02947">
    <property type="entry name" value="TRX_family"/>
    <property type="match status" value="1"/>
</dbReference>
<protein>
    <submittedName>
        <fullName evidence="2">Thioredoxin</fullName>
    </submittedName>
</protein>
<dbReference type="Gene3D" id="3.40.30.10">
    <property type="entry name" value="Glutaredoxin"/>
    <property type="match status" value="1"/>
</dbReference>
<dbReference type="Pfam" id="PF00085">
    <property type="entry name" value="Thioredoxin"/>
    <property type="match status" value="1"/>
</dbReference>
<proteinExistence type="predicted"/>
<reference evidence="2 3" key="1">
    <citation type="submission" date="2019-01" db="EMBL/GenBank/DDBJ databases">
        <title>Draft genome sequences of Macrococcus caseolyticus, Macrococcus canis, Macrococcus bohemicus and Macrococcus goetzii.</title>
        <authorList>
            <person name="Mazhar S."/>
            <person name="Altermann E."/>
            <person name="Hill C."/>
            <person name="Mcauliffe O."/>
        </authorList>
    </citation>
    <scope>NUCLEOTIDE SEQUENCE [LARGE SCALE GENOMIC DNA]</scope>
    <source>
        <strain evidence="2 3">DPC7162</strain>
    </source>
</reference>